<evidence type="ECO:0000313" key="1">
    <source>
        <dbReference type="EMBL" id="CAH2094564.1"/>
    </source>
</evidence>
<gene>
    <name evidence="1" type="ORF">EEDITHA_LOCUS10119</name>
</gene>
<dbReference type="Proteomes" id="UP001153954">
    <property type="component" value="Unassembled WGS sequence"/>
</dbReference>
<organism evidence="1 2">
    <name type="scientific">Euphydryas editha</name>
    <name type="common">Edith's checkerspot</name>
    <dbReference type="NCBI Taxonomy" id="104508"/>
    <lineage>
        <taxon>Eukaryota</taxon>
        <taxon>Metazoa</taxon>
        <taxon>Ecdysozoa</taxon>
        <taxon>Arthropoda</taxon>
        <taxon>Hexapoda</taxon>
        <taxon>Insecta</taxon>
        <taxon>Pterygota</taxon>
        <taxon>Neoptera</taxon>
        <taxon>Endopterygota</taxon>
        <taxon>Lepidoptera</taxon>
        <taxon>Glossata</taxon>
        <taxon>Ditrysia</taxon>
        <taxon>Papilionoidea</taxon>
        <taxon>Nymphalidae</taxon>
        <taxon>Nymphalinae</taxon>
        <taxon>Euphydryas</taxon>
    </lineage>
</organism>
<keyword evidence="2" id="KW-1185">Reference proteome</keyword>
<dbReference type="EMBL" id="CAKOGL010000014">
    <property type="protein sequence ID" value="CAH2094564.1"/>
    <property type="molecule type" value="Genomic_DNA"/>
</dbReference>
<proteinExistence type="predicted"/>
<evidence type="ECO:0000313" key="2">
    <source>
        <dbReference type="Proteomes" id="UP001153954"/>
    </source>
</evidence>
<name>A0AAU9U3Y9_EUPED</name>
<accession>A0AAU9U3Y9</accession>
<comment type="caution">
    <text evidence="1">The sequence shown here is derived from an EMBL/GenBank/DDBJ whole genome shotgun (WGS) entry which is preliminary data.</text>
</comment>
<protein>
    <submittedName>
        <fullName evidence="1">Uncharacterized protein</fullName>
    </submittedName>
</protein>
<sequence length="84" mass="9623">MDQSICIKFCVKNICIWRMVKLPWTKATFIGDENISKKKKIILANLKITGREIAEDLNNSTGSSHWILTNDLGMRRVAAKFVQQ</sequence>
<reference evidence="1" key="1">
    <citation type="submission" date="2022-03" db="EMBL/GenBank/DDBJ databases">
        <authorList>
            <person name="Tunstrom K."/>
        </authorList>
    </citation>
    <scope>NUCLEOTIDE SEQUENCE</scope>
</reference>
<dbReference type="AlphaFoldDB" id="A0AAU9U3Y9"/>